<dbReference type="GO" id="GO:0016491">
    <property type="term" value="F:oxidoreductase activity"/>
    <property type="evidence" value="ECO:0007669"/>
    <property type="project" value="UniProtKB-KW"/>
</dbReference>
<dbReference type="PRINTS" id="PR00081">
    <property type="entry name" value="GDHRDH"/>
</dbReference>
<evidence type="ECO:0000313" key="2">
    <source>
        <dbReference type="EMBL" id="KAJ9149113.1"/>
    </source>
</evidence>
<dbReference type="EMBL" id="JANBVO010000011">
    <property type="protein sequence ID" value="KAJ9149113.1"/>
    <property type="molecule type" value="Genomic_DNA"/>
</dbReference>
<name>A0AA38RVB7_9PEZI</name>
<reference evidence="2" key="1">
    <citation type="submission" date="2022-07" db="EMBL/GenBank/DDBJ databases">
        <title>Fungi with potential for degradation of polypropylene.</title>
        <authorList>
            <person name="Gostincar C."/>
        </authorList>
    </citation>
    <scope>NUCLEOTIDE SEQUENCE</scope>
    <source>
        <strain evidence="2">EXF-13308</strain>
    </source>
</reference>
<organism evidence="2 3">
    <name type="scientific">Pleurostoma richardsiae</name>
    <dbReference type="NCBI Taxonomy" id="41990"/>
    <lineage>
        <taxon>Eukaryota</taxon>
        <taxon>Fungi</taxon>
        <taxon>Dikarya</taxon>
        <taxon>Ascomycota</taxon>
        <taxon>Pezizomycotina</taxon>
        <taxon>Sordariomycetes</taxon>
        <taxon>Sordariomycetidae</taxon>
        <taxon>Calosphaeriales</taxon>
        <taxon>Pleurostomataceae</taxon>
        <taxon>Pleurostoma</taxon>
    </lineage>
</organism>
<evidence type="ECO:0000313" key="3">
    <source>
        <dbReference type="Proteomes" id="UP001174694"/>
    </source>
</evidence>
<dbReference type="Gene3D" id="3.40.50.720">
    <property type="entry name" value="NAD(P)-binding Rossmann-like Domain"/>
    <property type="match status" value="1"/>
</dbReference>
<dbReference type="InterPro" id="IPR002347">
    <property type="entry name" value="SDR_fam"/>
</dbReference>
<dbReference type="Pfam" id="PF00106">
    <property type="entry name" value="adh_short"/>
    <property type="match status" value="1"/>
</dbReference>
<protein>
    <submittedName>
        <fullName evidence="2">Short-chain dehydrogenase reductase</fullName>
    </submittedName>
</protein>
<gene>
    <name evidence="2" type="ORF">NKR23_g4702</name>
</gene>
<dbReference type="PANTHER" id="PTHR43157">
    <property type="entry name" value="PHOSPHATIDYLINOSITOL-GLYCAN BIOSYNTHESIS CLASS F PROTEIN-RELATED"/>
    <property type="match status" value="1"/>
</dbReference>
<dbReference type="PANTHER" id="PTHR43157:SF31">
    <property type="entry name" value="PHOSPHATIDYLINOSITOL-GLYCAN BIOSYNTHESIS CLASS F PROTEIN"/>
    <property type="match status" value="1"/>
</dbReference>
<comment type="caution">
    <text evidence="2">The sequence shown here is derived from an EMBL/GenBank/DDBJ whole genome shotgun (WGS) entry which is preliminary data.</text>
</comment>
<evidence type="ECO:0000256" key="1">
    <source>
        <dbReference type="ARBA" id="ARBA00023002"/>
    </source>
</evidence>
<sequence length="231" mass="25157">MGFLDSRLFVRPKYPTKPFADQVVIVTGSNVGLGFEAARHFACLDAARVILAVRNIPSGERAKGSIEQSTGRRGVCEVWELDLASYDSVKAFAARASELPRLDILMANAGVATTRYSTAEGHELTITVNVINTFHLAFLLVPKLKSTAREFPPANPHLSIVTSKVHAWTDLPEWATDNTFATLDDEITAKMNMRYAASKLLEVLLARELAGKLEGPGVIVICCNQLGVTMV</sequence>
<keyword evidence="3" id="KW-1185">Reference proteome</keyword>
<keyword evidence="1" id="KW-0560">Oxidoreductase</keyword>
<dbReference type="AlphaFoldDB" id="A0AA38RVB7"/>
<proteinExistence type="predicted"/>
<dbReference type="SUPFAM" id="SSF51735">
    <property type="entry name" value="NAD(P)-binding Rossmann-fold domains"/>
    <property type="match status" value="1"/>
</dbReference>
<dbReference type="InterPro" id="IPR036291">
    <property type="entry name" value="NAD(P)-bd_dom_sf"/>
</dbReference>
<accession>A0AA38RVB7</accession>
<dbReference type="Proteomes" id="UP001174694">
    <property type="component" value="Unassembled WGS sequence"/>
</dbReference>